<organism evidence="2 3">
    <name type="scientific">Brevibacillus laterosporus</name>
    <name type="common">Bacillus laterosporus</name>
    <dbReference type="NCBI Taxonomy" id="1465"/>
    <lineage>
        <taxon>Bacteria</taxon>
        <taxon>Bacillati</taxon>
        <taxon>Bacillota</taxon>
        <taxon>Bacilli</taxon>
        <taxon>Bacillales</taxon>
        <taxon>Paenibacillaceae</taxon>
        <taxon>Brevibacillus</taxon>
    </lineage>
</organism>
<dbReference type="Pfam" id="PF07352">
    <property type="entry name" value="Phage_Mu_Gam"/>
    <property type="match status" value="1"/>
</dbReference>
<name>A0A518V2A9_BRELA</name>
<accession>A0A518V2A9</accession>
<dbReference type="InterPro" id="IPR009951">
    <property type="entry name" value="Host-nuc_inhib_Gam"/>
</dbReference>
<keyword evidence="3" id="KW-1185">Reference proteome</keyword>
<sequence>MTLHAFQQIEIDEIEELAFQSSEADIKERFKIHDLDSLNWALRKKAALDAQLKEKQDLANKELERINSWFSQESQKIKQSQDFLELLIMEYAGEERKKNPKWKASTPYGKVSFASSKQNGL</sequence>
<geneLocation type="plasmid" evidence="2 3">
    <name>p1821L02</name>
</geneLocation>
<gene>
    <name evidence="2" type="ORF">EEL30_01095</name>
</gene>
<dbReference type="Proteomes" id="UP000319432">
    <property type="component" value="Plasmid p1821L02"/>
</dbReference>
<proteinExistence type="predicted"/>
<feature type="region of interest" description="Disordered" evidence="1">
    <location>
        <begin position="99"/>
        <end position="121"/>
    </location>
</feature>
<protein>
    <submittedName>
        <fullName evidence="2">Uncharacterized protein</fullName>
    </submittedName>
</protein>
<reference evidence="2 3" key="1">
    <citation type="submission" date="2018-11" db="EMBL/GenBank/DDBJ databases">
        <title>Phylogenetic determinants of toxin gene distribution in genomes of Brevibacillus laterosporus.</title>
        <authorList>
            <person name="Glare T.R."/>
            <person name="Durrant A."/>
            <person name="Berry C."/>
            <person name="Palma L."/>
            <person name="Ormskirk M."/>
            <person name="Cox M.O."/>
        </authorList>
    </citation>
    <scope>NUCLEOTIDE SEQUENCE [LARGE SCALE GENOMIC DNA]</scope>
    <source>
        <strain evidence="2 3">1821L</strain>
        <plasmid evidence="2 3">p1821L02</plasmid>
    </source>
</reference>
<dbReference type="EMBL" id="CP033462">
    <property type="protein sequence ID" value="QDX91104.1"/>
    <property type="molecule type" value="Genomic_DNA"/>
</dbReference>
<evidence type="ECO:0000313" key="2">
    <source>
        <dbReference type="EMBL" id="QDX91104.1"/>
    </source>
</evidence>
<evidence type="ECO:0000313" key="3">
    <source>
        <dbReference type="Proteomes" id="UP000319432"/>
    </source>
</evidence>
<keyword evidence="2" id="KW-0614">Plasmid</keyword>
<evidence type="ECO:0000256" key="1">
    <source>
        <dbReference type="SAM" id="MobiDB-lite"/>
    </source>
</evidence>
<dbReference type="GO" id="GO:0042262">
    <property type="term" value="P:DNA protection"/>
    <property type="evidence" value="ECO:0007669"/>
    <property type="project" value="InterPro"/>
</dbReference>
<dbReference type="SUPFAM" id="SSF161266">
    <property type="entry name" value="Gam-like"/>
    <property type="match status" value="1"/>
</dbReference>
<dbReference type="AlphaFoldDB" id="A0A518V2A9"/>
<dbReference type="GO" id="GO:0003690">
    <property type="term" value="F:double-stranded DNA binding"/>
    <property type="evidence" value="ECO:0007669"/>
    <property type="project" value="InterPro"/>
</dbReference>
<dbReference type="OrthoDB" id="1908548at2"/>